<sequence length="334" mass="33923">MSTDTAPEVARPSEAPRQPDGSSRVRRELVRFMPLIILAVLLVLLSLRNPDLLTQRSLTTMADSAAPLMVLAVGITVVILCGGIDLSIGALASFASVLTALWVPSMSGAVVVPVVLVCALAGVVQGWIHIAARVPSFIVTLGGMSLWTGLALAFSGASTVAVTDIAALRWAFTRIGGTVPSALVIALGVVVVLGAVMRFTPFGRWVASVGHAEPAARLAGLPVSMVKIAAFGVSGACAGLAGVLLVARTFSGAPTLGESLLLPAVAAVIVGGTAITGGHGGLFRTVVGALIVVLLRTGLSLIGVDAGFEPIFYGVLIIIAVSVTIDRSKVAVLK</sequence>
<feature type="region of interest" description="Disordered" evidence="8">
    <location>
        <begin position="1"/>
        <end position="22"/>
    </location>
</feature>
<dbReference type="OrthoDB" id="9808136at2"/>
<dbReference type="GO" id="GO:0022857">
    <property type="term" value="F:transmembrane transporter activity"/>
    <property type="evidence" value="ECO:0007669"/>
    <property type="project" value="InterPro"/>
</dbReference>
<dbReference type="GO" id="GO:0005886">
    <property type="term" value="C:plasma membrane"/>
    <property type="evidence" value="ECO:0007669"/>
    <property type="project" value="UniProtKB-SubCell"/>
</dbReference>
<comment type="subcellular location">
    <subcellularLocation>
        <location evidence="1">Cell membrane</location>
        <topology evidence="1">Multi-pass membrane protein</topology>
    </subcellularLocation>
</comment>
<evidence type="ECO:0000313" key="11">
    <source>
        <dbReference type="Proteomes" id="UP000295621"/>
    </source>
</evidence>
<protein>
    <submittedName>
        <fullName evidence="10">ABC transporter permease</fullName>
    </submittedName>
</protein>
<dbReference type="EMBL" id="SMKL01000065">
    <property type="protein sequence ID" value="TDC47934.1"/>
    <property type="molecule type" value="Genomic_DNA"/>
</dbReference>
<organism evidence="10 11">
    <name type="scientific">Jiangella ureilytica</name>
    <dbReference type="NCBI Taxonomy" id="2530374"/>
    <lineage>
        <taxon>Bacteria</taxon>
        <taxon>Bacillati</taxon>
        <taxon>Actinomycetota</taxon>
        <taxon>Actinomycetes</taxon>
        <taxon>Jiangellales</taxon>
        <taxon>Jiangellaceae</taxon>
        <taxon>Jiangella</taxon>
    </lineage>
</organism>
<dbReference type="RefSeq" id="WP_131986717.1">
    <property type="nucleotide sequence ID" value="NZ_SMKL01000065.1"/>
</dbReference>
<dbReference type="CDD" id="cd06579">
    <property type="entry name" value="TM_PBP1_transp_AraH_like"/>
    <property type="match status" value="1"/>
</dbReference>
<evidence type="ECO:0000256" key="2">
    <source>
        <dbReference type="ARBA" id="ARBA00022448"/>
    </source>
</evidence>
<keyword evidence="11" id="KW-1185">Reference proteome</keyword>
<dbReference type="PANTHER" id="PTHR32196">
    <property type="entry name" value="ABC TRANSPORTER PERMEASE PROTEIN YPHD-RELATED-RELATED"/>
    <property type="match status" value="1"/>
</dbReference>
<feature type="transmembrane region" description="Helical" evidence="9">
    <location>
        <begin position="68"/>
        <end position="95"/>
    </location>
</feature>
<feature type="transmembrane region" description="Helical" evidence="9">
    <location>
        <begin position="259"/>
        <end position="278"/>
    </location>
</feature>
<dbReference type="InterPro" id="IPR001851">
    <property type="entry name" value="ABC_transp_permease"/>
</dbReference>
<feature type="transmembrane region" description="Helical" evidence="9">
    <location>
        <begin position="101"/>
        <end position="124"/>
    </location>
</feature>
<keyword evidence="3" id="KW-1003">Cell membrane</keyword>
<evidence type="ECO:0000256" key="7">
    <source>
        <dbReference type="ARBA" id="ARBA00023136"/>
    </source>
</evidence>
<gene>
    <name evidence="10" type="ORF">E1212_22765</name>
</gene>
<keyword evidence="2" id="KW-0813">Transport</keyword>
<evidence type="ECO:0000256" key="5">
    <source>
        <dbReference type="ARBA" id="ARBA00022692"/>
    </source>
</evidence>
<evidence type="ECO:0000256" key="8">
    <source>
        <dbReference type="SAM" id="MobiDB-lite"/>
    </source>
</evidence>
<feature type="transmembrane region" description="Helical" evidence="9">
    <location>
        <begin position="228"/>
        <end position="247"/>
    </location>
</feature>
<proteinExistence type="predicted"/>
<keyword evidence="5 9" id="KW-0812">Transmembrane</keyword>
<evidence type="ECO:0000256" key="6">
    <source>
        <dbReference type="ARBA" id="ARBA00022989"/>
    </source>
</evidence>
<dbReference type="PANTHER" id="PTHR32196:SF21">
    <property type="entry name" value="ABC TRANSPORTER PERMEASE PROTEIN YPHD-RELATED"/>
    <property type="match status" value="1"/>
</dbReference>
<reference evidence="10 11" key="1">
    <citation type="submission" date="2019-02" db="EMBL/GenBank/DDBJ databases">
        <title>Draft genome sequences of novel Actinobacteria.</title>
        <authorList>
            <person name="Sahin N."/>
            <person name="Ay H."/>
            <person name="Saygin H."/>
        </authorList>
    </citation>
    <scope>NUCLEOTIDE SEQUENCE [LARGE SCALE GENOMIC DNA]</scope>
    <source>
        <strain evidence="10 11">KC603</strain>
    </source>
</reference>
<feature type="transmembrane region" description="Helical" evidence="9">
    <location>
        <begin position="29"/>
        <end position="47"/>
    </location>
</feature>
<evidence type="ECO:0000256" key="1">
    <source>
        <dbReference type="ARBA" id="ARBA00004651"/>
    </source>
</evidence>
<feature type="transmembrane region" description="Helical" evidence="9">
    <location>
        <begin position="175"/>
        <end position="196"/>
    </location>
</feature>
<accession>A0A4R4RFC7</accession>
<keyword evidence="7 9" id="KW-0472">Membrane</keyword>
<comment type="caution">
    <text evidence="10">The sequence shown here is derived from an EMBL/GenBank/DDBJ whole genome shotgun (WGS) entry which is preliminary data.</text>
</comment>
<evidence type="ECO:0000256" key="3">
    <source>
        <dbReference type="ARBA" id="ARBA00022475"/>
    </source>
</evidence>
<feature type="transmembrane region" description="Helical" evidence="9">
    <location>
        <begin position="310"/>
        <end position="326"/>
    </location>
</feature>
<evidence type="ECO:0000256" key="9">
    <source>
        <dbReference type="SAM" id="Phobius"/>
    </source>
</evidence>
<dbReference type="Pfam" id="PF02653">
    <property type="entry name" value="BPD_transp_2"/>
    <property type="match status" value="1"/>
</dbReference>
<name>A0A4R4RFC7_9ACTN</name>
<keyword evidence="4" id="KW-0997">Cell inner membrane</keyword>
<keyword evidence="6 9" id="KW-1133">Transmembrane helix</keyword>
<evidence type="ECO:0000313" key="10">
    <source>
        <dbReference type="EMBL" id="TDC47934.1"/>
    </source>
</evidence>
<dbReference type="AlphaFoldDB" id="A0A4R4RFC7"/>
<evidence type="ECO:0000256" key="4">
    <source>
        <dbReference type="ARBA" id="ARBA00022519"/>
    </source>
</evidence>
<dbReference type="Proteomes" id="UP000295621">
    <property type="component" value="Unassembled WGS sequence"/>
</dbReference>